<dbReference type="GO" id="GO:0016787">
    <property type="term" value="F:hydrolase activity"/>
    <property type="evidence" value="ECO:0007669"/>
    <property type="project" value="UniProtKB-KW"/>
</dbReference>
<dbReference type="EMBL" id="ANBP01000012">
    <property type="protein sequence ID" value="KAB7756429.1"/>
    <property type="molecule type" value="Genomic_DNA"/>
</dbReference>
<evidence type="ECO:0000313" key="3">
    <source>
        <dbReference type="EMBL" id="KAB7756429.1"/>
    </source>
</evidence>
<dbReference type="AlphaFoldDB" id="A0A5N5V7F7"/>
<evidence type="ECO:0000259" key="2">
    <source>
        <dbReference type="Pfam" id="PF00561"/>
    </source>
</evidence>
<feature type="domain" description="AB hydrolase-1" evidence="2">
    <location>
        <begin position="20"/>
        <end position="272"/>
    </location>
</feature>
<dbReference type="PANTHER" id="PTHR43798">
    <property type="entry name" value="MONOACYLGLYCEROL LIPASE"/>
    <property type="match status" value="1"/>
</dbReference>
<dbReference type="Pfam" id="PF00561">
    <property type="entry name" value="Abhydrolase_1"/>
    <property type="match status" value="1"/>
</dbReference>
<protein>
    <submittedName>
        <fullName evidence="3">Haloperoxidase</fullName>
    </submittedName>
</protein>
<dbReference type="Gene3D" id="3.40.50.1820">
    <property type="entry name" value="alpha/beta hydrolase"/>
    <property type="match status" value="1"/>
</dbReference>
<dbReference type="Proteomes" id="UP000325690">
    <property type="component" value="Unassembled WGS sequence"/>
</dbReference>
<dbReference type="InterPro" id="IPR050266">
    <property type="entry name" value="AB_hydrolase_sf"/>
</dbReference>
<dbReference type="GO" id="GO:0016020">
    <property type="term" value="C:membrane"/>
    <property type="evidence" value="ECO:0007669"/>
    <property type="project" value="TreeGrafter"/>
</dbReference>
<comment type="caution">
    <text evidence="3">The sequence shown here is derived from an EMBL/GenBank/DDBJ whole genome shotgun (WGS) entry which is preliminary data.</text>
</comment>
<dbReference type="InterPro" id="IPR029058">
    <property type="entry name" value="AB_hydrolase_fold"/>
</dbReference>
<name>A0A5N5V7F7_MYCPH</name>
<evidence type="ECO:0000256" key="1">
    <source>
        <dbReference type="ARBA" id="ARBA00022801"/>
    </source>
</evidence>
<dbReference type="PRINTS" id="PR00111">
    <property type="entry name" value="ABHYDROLASE"/>
</dbReference>
<keyword evidence="3" id="KW-0575">Peroxidase</keyword>
<keyword evidence="3" id="KW-0560">Oxidoreductase</keyword>
<proteinExistence type="predicted"/>
<reference evidence="3 4" key="1">
    <citation type="submission" date="2012-10" db="EMBL/GenBank/DDBJ databases">
        <title>The draft sequence of the Mycobacterium pheli genome.</title>
        <authorList>
            <person name="Pettersson B.M.F."/>
            <person name="Das S."/>
            <person name="Dasgupta S."/>
            <person name="Bhattacharya A."/>
            <person name="Kirsebom L.A."/>
        </authorList>
    </citation>
    <scope>NUCLEOTIDE SEQUENCE [LARGE SCALE GENOMIC DNA]</scope>
    <source>
        <strain evidence="3 4">CCUG 21000</strain>
    </source>
</reference>
<keyword evidence="4" id="KW-1185">Reference proteome</keyword>
<evidence type="ECO:0000313" key="4">
    <source>
        <dbReference type="Proteomes" id="UP000325690"/>
    </source>
</evidence>
<accession>A0A5N5V7F7</accession>
<keyword evidence="1" id="KW-0378">Hydrolase</keyword>
<dbReference type="PANTHER" id="PTHR43798:SF31">
    <property type="entry name" value="AB HYDROLASE SUPERFAMILY PROTEIN YCLE"/>
    <property type="match status" value="1"/>
</dbReference>
<dbReference type="SUPFAM" id="SSF53474">
    <property type="entry name" value="alpha/beta-Hydrolases"/>
    <property type="match status" value="1"/>
</dbReference>
<dbReference type="GO" id="GO:0004601">
    <property type="term" value="F:peroxidase activity"/>
    <property type="evidence" value="ECO:0007669"/>
    <property type="project" value="UniProtKB-KW"/>
</dbReference>
<dbReference type="InterPro" id="IPR000073">
    <property type="entry name" value="AB_hydrolase_1"/>
</dbReference>
<gene>
    <name evidence="3" type="ORF">MPHL21000_10105</name>
</gene>
<organism evidence="3 4">
    <name type="scientific">Mycolicibacterium phlei DSM 43239 = CCUG 21000</name>
    <dbReference type="NCBI Taxonomy" id="1226750"/>
    <lineage>
        <taxon>Bacteria</taxon>
        <taxon>Bacillati</taxon>
        <taxon>Actinomycetota</taxon>
        <taxon>Actinomycetes</taxon>
        <taxon>Mycobacteriales</taxon>
        <taxon>Mycobacteriaceae</taxon>
        <taxon>Mycolicibacterium</taxon>
    </lineage>
</organism>
<sequence>MHSRDGIRLHAEVFGPEDGYPIVLVHGITCAIRVWTNQIADLSRHYRVIAYDHRGHGRSEVPLRRGSYSLDHLAADLDSVLEATLAPGERAVIAGHSMGGIAISSWAERHPERVSERADGVALINTTSGDLLHNVQWLRVPRPLAGFRVNTAGKVLRTFGSVPLPRGIHGPNRKFVSMLAVGRDADPAVTDLVYELFTETPAIGRGGWARALVDGIGARQFIGLENLVVPTVVIGSQHDRLLPLKSARRIADGVPNLAQLVELPGGHCSILEYPDEVNRHLRLLADSVSAQRRRISS</sequence>